<evidence type="ECO:0000256" key="1">
    <source>
        <dbReference type="SAM" id="MobiDB-lite"/>
    </source>
</evidence>
<gene>
    <name evidence="2" type="ORF">DDE20_08190</name>
</gene>
<feature type="region of interest" description="Disordered" evidence="1">
    <location>
        <begin position="16"/>
        <end position="49"/>
    </location>
</feature>
<keyword evidence="3" id="KW-1185">Reference proteome</keyword>
<dbReference type="Proteomes" id="UP000245911">
    <property type="component" value="Unassembled WGS sequence"/>
</dbReference>
<comment type="caution">
    <text evidence="2">The sequence shown here is derived from an EMBL/GenBank/DDBJ whole genome shotgun (WGS) entry which is preliminary data.</text>
</comment>
<reference evidence="2 3" key="1">
    <citation type="submission" date="2018-04" db="EMBL/GenBank/DDBJ databases">
        <title>Pararhodobacter oceanense sp. nov., isolated from marine intertidal sediment.</title>
        <authorList>
            <person name="Wang X.-L."/>
            <person name="Du Z.-J."/>
        </authorList>
    </citation>
    <scope>NUCLEOTIDE SEQUENCE [LARGE SCALE GENOMIC DNA]</scope>
    <source>
        <strain evidence="2 3">AM505</strain>
    </source>
</reference>
<accession>A0A2T8HUC4</accession>
<name>A0A2T8HUC4_9RHOB</name>
<sequence length="68" mass="7506">MVFLMDYRGLSGVQRALATSERSRPRARSEAAKKQQTAQAGTFSDKGRLNSRANMGALAFHARDYTEA</sequence>
<proteinExistence type="predicted"/>
<evidence type="ECO:0000313" key="3">
    <source>
        <dbReference type="Proteomes" id="UP000245911"/>
    </source>
</evidence>
<feature type="compositionally biased region" description="Basic and acidic residues" evidence="1">
    <location>
        <begin position="21"/>
        <end position="33"/>
    </location>
</feature>
<dbReference type="AlphaFoldDB" id="A0A2T8HUC4"/>
<protein>
    <submittedName>
        <fullName evidence="2">Uncharacterized protein</fullName>
    </submittedName>
</protein>
<evidence type="ECO:0000313" key="2">
    <source>
        <dbReference type="EMBL" id="PVH29003.1"/>
    </source>
</evidence>
<organism evidence="2 3">
    <name type="scientific">Pararhodobacter oceanensis</name>
    <dbReference type="NCBI Taxonomy" id="2172121"/>
    <lineage>
        <taxon>Bacteria</taxon>
        <taxon>Pseudomonadati</taxon>
        <taxon>Pseudomonadota</taxon>
        <taxon>Alphaproteobacteria</taxon>
        <taxon>Rhodobacterales</taxon>
        <taxon>Paracoccaceae</taxon>
        <taxon>Pararhodobacter</taxon>
    </lineage>
</organism>
<dbReference type="EMBL" id="QDKM01000003">
    <property type="protein sequence ID" value="PVH29003.1"/>
    <property type="molecule type" value="Genomic_DNA"/>
</dbReference>